<evidence type="ECO:0000256" key="1">
    <source>
        <dbReference type="SAM" id="MobiDB-lite"/>
    </source>
</evidence>
<dbReference type="EMBL" id="JEME01000296">
    <property type="protein sequence ID" value="KYG10600.1"/>
    <property type="molecule type" value="Genomic_DNA"/>
</dbReference>
<accession>A0A150U0X7</accession>
<gene>
    <name evidence="3" type="ORF">BE21_11085</name>
</gene>
<evidence type="ECO:0008006" key="5">
    <source>
        <dbReference type="Google" id="ProtNLM"/>
    </source>
</evidence>
<dbReference type="Proteomes" id="UP000075502">
    <property type="component" value="Unassembled WGS sequence"/>
</dbReference>
<proteinExistence type="predicted"/>
<organism evidence="3 4">
    <name type="scientific">Sorangium cellulosum</name>
    <name type="common">Polyangium cellulosum</name>
    <dbReference type="NCBI Taxonomy" id="56"/>
    <lineage>
        <taxon>Bacteria</taxon>
        <taxon>Pseudomonadati</taxon>
        <taxon>Myxococcota</taxon>
        <taxon>Polyangia</taxon>
        <taxon>Polyangiales</taxon>
        <taxon>Polyangiaceae</taxon>
        <taxon>Sorangium</taxon>
    </lineage>
</organism>
<evidence type="ECO:0000313" key="3">
    <source>
        <dbReference type="EMBL" id="KYG10600.1"/>
    </source>
</evidence>
<comment type="caution">
    <text evidence="3">The sequence shown here is derived from an EMBL/GenBank/DDBJ whole genome shotgun (WGS) entry which is preliminary data.</text>
</comment>
<feature type="compositionally biased region" description="Gly residues" evidence="1">
    <location>
        <begin position="28"/>
        <end position="49"/>
    </location>
</feature>
<feature type="region of interest" description="Disordered" evidence="1">
    <location>
        <begin position="28"/>
        <end position="65"/>
    </location>
</feature>
<reference evidence="3 4" key="1">
    <citation type="submission" date="2014-02" db="EMBL/GenBank/DDBJ databases">
        <title>The small core and large imbalanced accessory genome model reveals a collaborative survival strategy of Sorangium cellulosum strains in nature.</title>
        <authorList>
            <person name="Han K."/>
            <person name="Peng R."/>
            <person name="Blom J."/>
            <person name="Li Y.-Z."/>
        </authorList>
    </citation>
    <scope>NUCLEOTIDE SEQUENCE [LARGE SCALE GENOMIC DNA]</scope>
    <source>
        <strain evidence="3 4">So0007-03</strain>
    </source>
</reference>
<dbReference type="AlphaFoldDB" id="A0A150U0X7"/>
<feature type="chain" id="PRO_5007570353" description="Secreted protein" evidence="2">
    <location>
        <begin position="19"/>
        <end position="236"/>
    </location>
</feature>
<protein>
    <recommendedName>
        <fullName evidence="5">Secreted protein</fullName>
    </recommendedName>
</protein>
<name>A0A150U0X7_SORCE</name>
<evidence type="ECO:0000313" key="4">
    <source>
        <dbReference type="Proteomes" id="UP000075502"/>
    </source>
</evidence>
<feature type="signal peptide" evidence="2">
    <location>
        <begin position="1"/>
        <end position="18"/>
    </location>
</feature>
<keyword evidence="2" id="KW-0732">Signal</keyword>
<evidence type="ECO:0000256" key="2">
    <source>
        <dbReference type="SAM" id="SignalP"/>
    </source>
</evidence>
<sequence>MPPALLGLLLVAALAGCAVEQRTFVDRGQGGAGGTGASGGTGAAGGGGASSDAAATTGPGGGSCAGPSDCPAPAEPCQIPACVGGRCGTAPLPEGTEIAPATGDCQRTVCNGRGAQVVVAADEPADDGNSCTSDSCDGTTPVHSPLPGPCPGGRCDDAGQCVPLQCAQDAECGASTECYRYTCDNGLCAEGPAPAGTLCNAQQDQCDGAGRCVDCVNSGGCGECCVCSASGVCVPA</sequence>